<gene>
    <name evidence="3" type="ORF">K7432_001043</name>
</gene>
<feature type="domain" description="F-box/LRR-repeat protein 15-like leucin rich repeat" evidence="2">
    <location>
        <begin position="285"/>
        <end position="452"/>
    </location>
</feature>
<accession>A0ABR2X3N8</accession>
<proteinExistence type="predicted"/>
<dbReference type="InterPro" id="IPR006553">
    <property type="entry name" value="Leu-rich_rpt_Cys-con_subtyp"/>
</dbReference>
<dbReference type="Gene3D" id="1.20.1280.50">
    <property type="match status" value="1"/>
</dbReference>
<keyword evidence="4" id="KW-1185">Reference proteome</keyword>
<comment type="caution">
    <text evidence="3">The sequence shown here is derived from an EMBL/GenBank/DDBJ whole genome shotgun (WGS) entry which is preliminary data.</text>
</comment>
<reference evidence="3 4" key="1">
    <citation type="submission" date="2023-04" db="EMBL/GenBank/DDBJ databases">
        <title>Genome of Basidiobolus ranarum AG-B5.</title>
        <authorList>
            <person name="Stajich J.E."/>
            <person name="Carter-House D."/>
            <person name="Gryganskyi A."/>
        </authorList>
    </citation>
    <scope>NUCLEOTIDE SEQUENCE [LARGE SCALE GENOMIC DNA]</scope>
    <source>
        <strain evidence="3 4">AG-B5</strain>
    </source>
</reference>
<name>A0ABR2X3N8_9FUNG</name>
<protein>
    <recommendedName>
        <fullName evidence="5">F-box domain-containing protein</fullName>
    </recommendedName>
</protein>
<dbReference type="SMART" id="SM00367">
    <property type="entry name" value="LRR_CC"/>
    <property type="match status" value="12"/>
</dbReference>
<sequence length="462" mass="50748">MLLPPEILAQIFSYLENPRELHSSVCVCLLWNCVATPILWKSPKPTSAQAVESLTQAFLSSKKQQIYYNKNSLAINVNPNKNPAILTRPCVTHNYGSFVEELNFSACQITQVHIKDSFMQAATSVCSNIIKIDLTNCYKLSDATVSAVSSHCKNLKSFSIAGCASISDSALSTLAQGCPKLQELSVKLCYIDGSSLTPIINGCPELTSLNLSHCQSISRQNLESVFDTGREFESLQLEYCQVTRSVVQKIALHSSRLRHLNLNNVYILADSTIIDLVHRSSQLTYLSVASSSVSDSGILALAQNCRKLKSVNMSYCGGVTSRSVSALATQCSEIEQLSMAYCDNISDMGIVAIANSLPSIRNIDITCCPKISNISVQTLLEKCLVLENLKMAYCAHVTRAAVQDIPAELLELRSFDISGMQDLEDEDIRKIIKKFPKLQALGLKGCSNISDDFWDEMSLEQV</sequence>
<feature type="domain" description="F-box/LRR-repeat protein 15-like leucin rich repeat" evidence="2">
    <location>
        <begin position="125"/>
        <end position="281"/>
    </location>
</feature>
<dbReference type="Proteomes" id="UP001479436">
    <property type="component" value="Unassembled WGS sequence"/>
</dbReference>
<dbReference type="InterPro" id="IPR032675">
    <property type="entry name" value="LRR_dom_sf"/>
</dbReference>
<evidence type="ECO:0008006" key="5">
    <source>
        <dbReference type="Google" id="ProtNLM"/>
    </source>
</evidence>
<dbReference type="InterPro" id="IPR001810">
    <property type="entry name" value="F-box_dom"/>
</dbReference>
<dbReference type="PANTHER" id="PTHR13318:SF95">
    <property type="entry name" value="F-BOX PROTEIN YLR352W"/>
    <property type="match status" value="1"/>
</dbReference>
<dbReference type="InterPro" id="IPR036047">
    <property type="entry name" value="F-box-like_dom_sf"/>
</dbReference>
<dbReference type="Pfam" id="PF25372">
    <property type="entry name" value="DUF7885"/>
    <property type="match status" value="2"/>
</dbReference>
<dbReference type="EMBL" id="JASJQH010000021">
    <property type="protein sequence ID" value="KAK9768383.1"/>
    <property type="molecule type" value="Genomic_DNA"/>
</dbReference>
<evidence type="ECO:0000313" key="4">
    <source>
        <dbReference type="Proteomes" id="UP001479436"/>
    </source>
</evidence>
<feature type="domain" description="F-box" evidence="1">
    <location>
        <begin position="3"/>
        <end position="42"/>
    </location>
</feature>
<dbReference type="PANTHER" id="PTHR13318">
    <property type="entry name" value="PARTNER OF PAIRED, ISOFORM B-RELATED"/>
    <property type="match status" value="1"/>
</dbReference>
<evidence type="ECO:0000259" key="1">
    <source>
        <dbReference type="Pfam" id="PF12937"/>
    </source>
</evidence>
<organism evidence="3 4">
    <name type="scientific">Basidiobolus ranarum</name>
    <dbReference type="NCBI Taxonomy" id="34480"/>
    <lineage>
        <taxon>Eukaryota</taxon>
        <taxon>Fungi</taxon>
        <taxon>Fungi incertae sedis</taxon>
        <taxon>Zoopagomycota</taxon>
        <taxon>Entomophthoromycotina</taxon>
        <taxon>Basidiobolomycetes</taxon>
        <taxon>Basidiobolales</taxon>
        <taxon>Basidiobolaceae</taxon>
        <taxon>Basidiobolus</taxon>
    </lineage>
</organism>
<evidence type="ECO:0000313" key="3">
    <source>
        <dbReference type="EMBL" id="KAK9768383.1"/>
    </source>
</evidence>
<dbReference type="InterPro" id="IPR057207">
    <property type="entry name" value="FBXL15_LRR"/>
</dbReference>
<dbReference type="SUPFAM" id="SSF81383">
    <property type="entry name" value="F-box domain"/>
    <property type="match status" value="1"/>
</dbReference>
<evidence type="ECO:0000259" key="2">
    <source>
        <dbReference type="Pfam" id="PF25372"/>
    </source>
</evidence>
<dbReference type="Pfam" id="PF12937">
    <property type="entry name" value="F-box-like"/>
    <property type="match status" value="1"/>
</dbReference>
<dbReference type="SUPFAM" id="SSF52047">
    <property type="entry name" value="RNI-like"/>
    <property type="match status" value="1"/>
</dbReference>
<dbReference type="Gene3D" id="3.80.10.10">
    <property type="entry name" value="Ribonuclease Inhibitor"/>
    <property type="match status" value="2"/>
</dbReference>